<gene>
    <name evidence="2" type="ORF">HC235_08935</name>
</gene>
<dbReference type="OMA" id="CWWERRG"/>
<proteinExistence type="predicted"/>
<keyword evidence="1" id="KW-1133">Transmembrane helix</keyword>
<keyword evidence="1" id="KW-0472">Membrane</keyword>
<feature type="transmembrane region" description="Helical" evidence="1">
    <location>
        <begin position="72"/>
        <end position="90"/>
    </location>
</feature>
<accession>A0A7L4PDM3</accession>
<name>A0A7L4PDM3_9CREN</name>
<dbReference type="RefSeq" id="WP_011901633.1">
    <property type="nucleotide sequence ID" value="NZ_JAAVJF010000004.1"/>
</dbReference>
<comment type="caution">
    <text evidence="2">The sequence shown here is derived from an EMBL/GenBank/DDBJ whole genome shotgun (WGS) entry which is preliminary data.</text>
</comment>
<keyword evidence="3" id="KW-1185">Reference proteome</keyword>
<protein>
    <submittedName>
        <fullName evidence="2">Uncharacterized protein</fullName>
    </submittedName>
</protein>
<feature type="transmembrane region" description="Helical" evidence="1">
    <location>
        <begin position="12"/>
        <end position="36"/>
    </location>
</feature>
<evidence type="ECO:0000313" key="2">
    <source>
        <dbReference type="EMBL" id="NYR16050.1"/>
    </source>
</evidence>
<feature type="transmembrane region" description="Helical" evidence="1">
    <location>
        <begin position="97"/>
        <end position="123"/>
    </location>
</feature>
<dbReference type="Proteomes" id="UP000554766">
    <property type="component" value="Unassembled WGS sequence"/>
</dbReference>
<dbReference type="AlphaFoldDB" id="A0A7L4PDM3"/>
<dbReference type="EMBL" id="JAAVJF010000004">
    <property type="protein sequence ID" value="NYR16050.1"/>
    <property type="molecule type" value="Genomic_DNA"/>
</dbReference>
<feature type="transmembrane region" description="Helical" evidence="1">
    <location>
        <begin position="135"/>
        <end position="153"/>
    </location>
</feature>
<evidence type="ECO:0000256" key="1">
    <source>
        <dbReference type="SAM" id="Phobius"/>
    </source>
</evidence>
<sequence length="176" mass="19729">MNCKFFPLFSTAVLLLLFFPLYFLDWSFLTAAPLGFSLAYFSAFRPRLLALWPLAFAVPALYKAGVVDATAVLWYLAFATAAAYGLAALVGSGVCRLVSLAVFWVVEQLAAIAVSLPLSLLGYTFGAPLPHFWEYPLYIAVYWLIYQTHGRAVNWCQGRLEKPELTCWWERRGEGV</sequence>
<keyword evidence="1" id="KW-0812">Transmembrane</keyword>
<dbReference type="GeneID" id="5055151"/>
<organism evidence="2 3">
    <name type="scientific">Pyrobaculum arsenaticum</name>
    <dbReference type="NCBI Taxonomy" id="121277"/>
    <lineage>
        <taxon>Archaea</taxon>
        <taxon>Thermoproteota</taxon>
        <taxon>Thermoprotei</taxon>
        <taxon>Thermoproteales</taxon>
        <taxon>Thermoproteaceae</taxon>
        <taxon>Pyrobaculum</taxon>
    </lineage>
</organism>
<reference evidence="2 3" key="1">
    <citation type="journal article" date="2020" name="Nat. Commun.">
        <title>The structures of two archaeal type IV pili illuminate evolutionary relationships.</title>
        <authorList>
            <person name="Wang F."/>
            <person name="Baquero D.P."/>
            <person name="Su Z."/>
            <person name="Beltran L.C."/>
            <person name="Prangishvili D."/>
            <person name="Krupovic M."/>
            <person name="Egelman E.H."/>
        </authorList>
    </citation>
    <scope>NUCLEOTIDE SEQUENCE [LARGE SCALE GENOMIC DNA]</scope>
    <source>
        <strain evidence="2 3">2GA</strain>
    </source>
</reference>
<evidence type="ECO:0000313" key="3">
    <source>
        <dbReference type="Proteomes" id="UP000554766"/>
    </source>
</evidence>